<feature type="region of interest" description="Disordered" evidence="1">
    <location>
        <begin position="1"/>
        <end position="21"/>
    </location>
</feature>
<proteinExistence type="predicted"/>
<dbReference type="Proteomes" id="UP000466554">
    <property type="component" value="Chromosome"/>
</dbReference>
<sequence>MPDDDKTVRGAASSPPSRWRSAETFQQFLGHMEEFRRTPEGQQFEAAEQAADADLQAWLADQPGIAMQRHGERVPEQWQGQVDGRSFHFRERGGEWAIELDLQKQPDGSVRGRLITAGTIADEQYGQSPRQRAMFIAATIRDHLQCDTGAGELAYRVEWSPEDHEFVGLGAEYPSLSWLAPTEGEALRGIVELVQQITADKPDGDGGGLS</sequence>
<dbReference type="EMBL" id="AP022598">
    <property type="protein sequence ID" value="BBY73156.1"/>
    <property type="molecule type" value="Genomic_DNA"/>
</dbReference>
<organism evidence="2 3">
    <name type="scientific">Mycolicibacterium parafortuitum</name>
    <name type="common">Mycobacterium parafortuitum</name>
    <dbReference type="NCBI Taxonomy" id="39692"/>
    <lineage>
        <taxon>Bacteria</taxon>
        <taxon>Bacillati</taxon>
        <taxon>Actinomycetota</taxon>
        <taxon>Actinomycetes</taxon>
        <taxon>Mycobacteriales</taxon>
        <taxon>Mycobacteriaceae</taxon>
        <taxon>Mycolicibacterium</taxon>
    </lineage>
</organism>
<dbReference type="AlphaFoldDB" id="A0A7I7TYI4"/>
<evidence type="ECO:0000313" key="2">
    <source>
        <dbReference type="EMBL" id="BBY73156.1"/>
    </source>
</evidence>
<protein>
    <submittedName>
        <fullName evidence="2">Uncharacterized protein</fullName>
    </submittedName>
</protein>
<dbReference type="RefSeq" id="WP_197746356.1">
    <property type="nucleotide sequence ID" value="NZ_AP022598.1"/>
</dbReference>
<name>A0A7I7TYI4_MYCPF</name>
<accession>A0A7I7TYI4</accession>
<reference evidence="2 3" key="1">
    <citation type="journal article" date="2019" name="Emerg. Microbes Infect.">
        <title>Comprehensive subspecies identification of 175 nontuberculous mycobacteria species based on 7547 genomic profiles.</title>
        <authorList>
            <person name="Matsumoto Y."/>
            <person name="Kinjo T."/>
            <person name="Motooka D."/>
            <person name="Nabeya D."/>
            <person name="Jung N."/>
            <person name="Uechi K."/>
            <person name="Horii T."/>
            <person name="Iida T."/>
            <person name="Fujita J."/>
            <person name="Nakamura S."/>
        </authorList>
    </citation>
    <scope>NUCLEOTIDE SEQUENCE [LARGE SCALE GENOMIC DNA]</scope>
    <source>
        <strain evidence="2 3">JCM 6367</strain>
    </source>
</reference>
<evidence type="ECO:0000313" key="3">
    <source>
        <dbReference type="Proteomes" id="UP000466554"/>
    </source>
</evidence>
<evidence type="ECO:0000256" key="1">
    <source>
        <dbReference type="SAM" id="MobiDB-lite"/>
    </source>
</evidence>
<gene>
    <name evidence="2" type="ORF">MPRF_00550</name>
</gene>